<accession>A0AAV6UH49</accession>
<comment type="caution">
    <text evidence="2">The sequence shown here is derived from an EMBL/GenBank/DDBJ whole genome shotgun (WGS) entry which is preliminary data.</text>
</comment>
<evidence type="ECO:0000256" key="1">
    <source>
        <dbReference type="SAM" id="SignalP"/>
    </source>
</evidence>
<evidence type="ECO:0000313" key="3">
    <source>
        <dbReference type="Proteomes" id="UP000827092"/>
    </source>
</evidence>
<protein>
    <recommendedName>
        <fullName evidence="4">DUF4352 domain-containing protein</fullName>
    </recommendedName>
</protein>
<organism evidence="2 3">
    <name type="scientific">Oedothorax gibbosus</name>
    <dbReference type="NCBI Taxonomy" id="931172"/>
    <lineage>
        <taxon>Eukaryota</taxon>
        <taxon>Metazoa</taxon>
        <taxon>Ecdysozoa</taxon>
        <taxon>Arthropoda</taxon>
        <taxon>Chelicerata</taxon>
        <taxon>Arachnida</taxon>
        <taxon>Araneae</taxon>
        <taxon>Araneomorphae</taxon>
        <taxon>Entelegynae</taxon>
        <taxon>Araneoidea</taxon>
        <taxon>Linyphiidae</taxon>
        <taxon>Erigoninae</taxon>
        <taxon>Oedothorax</taxon>
    </lineage>
</organism>
<dbReference type="Proteomes" id="UP000827092">
    <property type="component" value="Unassembled WGS sequence"/>
</dbReference>
<keyword evidence="1" id="KW-0732">Signal</keyword>
<feature type="signal peptide" evidence="1">
    <location>
        <begin position="1"/>
        <end position="22"/>
    </location>
</feature>
<evidence type="ECO:0008006" key="4">
    <source>
        <dbReference type="Google" id="ProtNLM"/>
    </source>
</evidence>
<proteinExistence type="predicted"/>
<reference evidence="2 3" key="1">
    <citation type="journal article" date="2022" name="Nat. Ecol. Evol.">
        <title>A masculinizing supergene underlies an exaggerated male reproductive morph in a spider.</title>
        <authorList>
            <person name="Hendrickx F."/>
            <person name="De Corte Z."/>
            <person name="Sonet G."/>
            <person name="Van Belleghem S.M."/>
            <person name="Kostlbacher S."/>
            <person name="Vangestel C."/>
        </authorList>
    </citation>
    <scope>NUCLEOTIDE SEQUENCE [LARGE SCALE GENOMIC DNA]</scope>
    <source>
        <strain evidence="2">W744_W776</strain>
    </source>
</reference>
<dbReference type="AlphaFoldDB" id="A0AAV6UH49"/>
<gene>
    <name evidence="2" type="ORF">JTE90_024419</name>
</gene>
<name>A0AAV6UH49_9ARAC</name>
<keyword evidence="3" id="KW-1185">Reference proteome</keyword>
<sequence>MRSCSTLFSQLLLLLTTAAAGAAPCPTLATALSAPGKALLAPIVFHGRLSGLARRGTAVQQATFKIDKVLKGNLFLKPESGFAVVEFSLRNSSRCRGAPFDEQGLRLGHRYVVFAAKKKRQRMIAVAAPEPYAKRRAVARVLCADCGEWI</sequence>
<evidence type="ECO:0000313" key="2">
    <source>
        <dbReference type="EMBL" id="KAG8183108.1"/>
    </source>
</evidence>
<dbReference type="EMBL" id="JAFNEN010000431">
    <property type="protein sequence ID" value="KAG8183108.1"/>
    <property type="molecule type" value="Genomic_DNA"/>
</dbReference>
<feature type="chain" id="PRO_5043641730" description="DUF4352 domain-containing protein" evidence="1">
    <location>
        <begin position="23"/>
        <end position="150"/>
    </location>
</feature>